<evidence type="ECO:0000256" key="1">
    <source>
        <dbReference type="SAM" id="MobiDB-lite"/>
    </source>
</evidence>
<proteinExistence type="predicted"/>
<feature type="region of interest" description="Disordered" evidence="1">
    <location>
        <begin position="191"/>
        <end position="300"/>
    </location>
</feature>
<protein>
    <submittedName>
        <fullName evidence="2">Uncharacterized protein</fullName>
    </submittedName>
</protein>
<feature type="compositionally biased region" description="Basic residues" evidence="1">
    <location>
        <begin position="244"/>
        <end position="259"/>
    </location>
</feature>
<feature type="compositionally biased region" description="Polar residues" evidence="1">
    <location>
        <begin position="47"/>
        <end position="58"/>
    </location>
</feature>
<gene>
    <name evidence="2" type="ORF">BDY21DRAFT_364515</name>
</gene>
<evidence type="ECO:0000313" key="3">
    <source>
        <dbReference type="Proteomes" id="UP000799766"/>
    </source>
</evidence>
<reference evidence="2" key="1">
    <citation type="journal article" date="2020" name="Stud. Mycol.">
        <title>101 Dothideomycetes genomes: a test case for predicting lifestyles and emergence of pathogens.</title>
        <authorList>
            <person name="Haridas S."/>
            <person name="Albert R."/>
            <person name="Binder M."/>
            <person name="Bloem J."/>
            <person name="Labutti K."/>
            <person name="Salamov A."/>
            <person name="Andreopoulos B."/>
            <person name="Baker S."/>
            <person name="Barry K."/>
            <person name="Bills G."/>
            <person name="Bluhm B."/>
            <person name="Cannon C."/>
            <person name="Castanera R."/>
            <person name="Culley D."/>
            <person name="Daum C."/>
            <person name="Ezra D."/>
            <person name="Gonzalez J."/>
            <person name="Henrissat B."/>
            <person name="Kuo A."/>
            <person name="Liang C."/>
            <person name="Lipzen A."/>
            <person name="Lutzoni F."/>
            <person name="Magnuson J."/>
            <person name="Mondo S."/>
            <person name="Nolan M."/>
            <person name="Ohm R."/>
            <person name="Pangilinan J."/>
            <person name="Park H.-J."/>
            <person name="Ramirez L."/>
            <person name="Alfaro M."/>
            <person name="Sun H."/>
            <person name="Tritt A."/>
            <person name="Yoshinaga Y."/>
            <person name="Zwiers L.-H."/>
            <person name="Turgeon B."/>
            <person name="Goodwin S."/>
            <person name="Spatafora J."/>
            <person name="Crous P."/>
            <person name="Grigoriev I."/>
        </authorList>
    </citation>
    <scope>NUCLEOTIDE SEQUENCE</scope>
    <source>
        <strain evidence="2">ATCC 16933</strain>
    </source>
</reference>
<evidence type="ECO:0000313" key="2">
    <source>
        <dbReference type="EMBL" id="KAF2456988.1"/>
    </source>
</evidence>
<feature type="compositionally biased region" description="Basic residues" evidence="1">
    <location>
        <begin position="197"/>
        <end position="213"/>
    </location>
</feature>
<dbReference type="Proteomes" id="UP000799766">
    <property type="component" value="Unassembled WGS sequence"/>
</dbReference>
<name>A0A6A6NZI2_9PEZI</name>
<feature type="region of interest" description="Disordered" evidence="1">
    <location>
        <begin position="47"/>
        <end position="72"/>
    </location>
</feature>
<accession>A0A6A6NZI2</accession>
<feature type="compositionally biased region" description="Acidic residues" evidence="1">
    <location>
        <begin position="222"/>
        <end position="237"/>
    </location>
</feature>
<organism evidence="2 3">
    <name type="scientific">Lineolata rhizophorae</name>
    <dbReference type="NCBI Taxonomy" id="578093"/>
    <lineage>
        <taxon>Eukaryota</taxon>
        <taxon>Fungi</taxon>
        <taxon>Dikarya</taxon>
        <taxon>Ascomycota</taxon>
        <taxon>Pezizomycotina</taxon>
        <taxon>Dothideomycetes</taxon>
        <taxon>Dothideomycetes incertae sedis</taxon>
        <taxon>Lineolatales</taxon>
        <taxon>Lineolataceae</taxon>
        <taxon>Lineolata</taxon>
    </lineage>
</organism>
<sequence length="468" mass="53277">MWRSASARAAKTLLTRAFRALGPKEFVLLGIVGRLVAKARLQSTFRRNSSPAQVSTGAHQLRDADQSRQQSRSIATRLGFGVECPRPWADPWDAQLGEAKLLPIMASGQEKVHTAVLSLRRRRKLHTSRLCELSSPPNRGGLGPQELPSVRAYPPAINYHPLTTSLPPGCVTDYDSRKTKRPIAYVPLFPDASPFQARRHHHRHHRHRSRRQGRSGSYATDSDADEESGGSDAEVEFSDAPRSPRNKQQHQRRRKHRKPRQEYFYAVPSALSESSESDEFCPGKRRKLPPRPPDPVSASVTECSGCSECGGEDTSAWETELDSADEKQGNVSPETWQYFCPYHGHYTHDIAARKRTIKDQRLAEEKRVRTMAERKALCEHCQLLGPPHRKLGRLTKLPPEVCVKLYGPNGLIGAEQKPRKTFKGVSYWRKRYSHYKERKKVKKILRKHGNKMAHKTLQYRKDPWSIPY</sequence>
<dbReference type="AlphaFoldDB" id="A0A6A6NZI2"/>
<keyword evidence="3" id="KW-1185">Reference proteome</keyword>
<dbReference type="EMBL" id="MU001682">
    <property type="protein sequence ID" value="KAF2456988.1"/>
    <property type="molecule type" value="Genomic_DNA"/>
</dbReference>